<feature type="compositionally biased region" description="Pro residues" evidence="1">
    <location>
        <begin position="538"/>
        <end position="549"/>
    </location>
</feature>
<evidence type="ECO:0000313" key="4">
    <source>
        <dbReference type="Proteomes" id="UP000053593"/>
    </source>
</evidence>
<evidence type="ECO:0000313" key="3">
    <source>
        <dbReference type="EMBL" id="KIK54693.1"/>
    </source>
</evidence>
<organism evidence="3 4">
    <name type="scientific">Collybiopsis luxurians FD-317 M1</name>
    <dbReference type="NCBI Taxonomy" id="944289"/>
    <lineage>
        <taxon>Eukaryota</taxon>
        <taxon>Fungi</taxon>
        <taxon>Dikarya</taxon>
        <taxon>Basidiomycota</taxon>
        <taxon>Agaricomycotina</taxon>
        <taxon>Agaricomycetes</taxon>
        <taxon>Agaricomycetidae</taxon>
        <taxon>Agaricales</taxon>
        <taxon>Marasmiineae</taxon>
        <taxon>Omphalotaceae</taxon>
        <taxon>Collybiopsis</taxon>
        <taxon>Collybiopsis luxurians</taxon>
    </lineage>
</organism>
<evidence type="ECO:0000256" key="1">
    <source>
        <dbReference type="SAM" id="MobiDB-lite"/>
    </source>
</evidence>
<keyword evidence="4" id="KW-1185">Reference proteome</keyword>
<gene>
    <name evidence="3" type="ORF">GYMLUDRAFT_249219</name>
</gene>
<dbReference type="AlphaFoldDB" id="A0A0D0CI95"/>
<dbReference type="OrthoDB" id="10686828at2759"/>
<evidence type="ECO:0000256" key="2">
    <source>
        <dbReference type="SAM" id="Phobius"/>
    </source>
</evidence>
<proteinExistence type="predicted"/>
<dbReference type="EMBL" id="KN834813">
    <property type="protein sequence ID" value="KIK54693.1"/>
    <property type="molecule type" value="Genomic_DNA"/>
</dbReference>
<keyword evidence="2" id="KW-0812">Transmembrane</keyword>
<protein>
    <submittedName>
        <fullName evidence="3">Uncharacterized protein</fullName>
    </submittedName>
</protein>
<keyword evidence="2" id="KW-1133">Transmembrane helix</keyword>
<keyword evidence="2" id="KW-0472">Membrane</keyword>
<dbReference type="Proteomes" id="UP000053593">
    <property type="component" value="Unassembled WGS sequence"/>
</dbReference>
<feature type="transmembrane region" description="Helical" evidence="2">
    <location>
        <begin position="461"/>
        <end position="480"/>
    </location>
</feature>
<reference evidence="3 4" key="1">
    <citation type="submission" date="2014-04" db="EMBL/GenBank/DDBJ databases">
        <title>Evolutionary Origins and Diversification of the Mycorrhizal Mutualists.</title>
        <authorList>
            <consortium name="DOE Joint Genome Institute"/>
            <consortium name="Mycorrhizal Genomics Consortium"/>
            <person name="Kohler A."/>
            <person name="Kuo A."/>
            <person name="Nagy L.G."/>
            <person name="Floudas D."/>
            <person name="Copeland A."/>
            <person name="Barry K.W."/>
            <person name="Cichocki N."/>
            <person name="Veneault-Fourrey C."/>
            <person name="LaButti K."/>
            <person name="Lindquist E.A."/>
            <person name="Lipzen A."/>
            <person name="Lundell T."/>
            <person name="Morin E."/>
            <person name="Murat C."/>
            <person name="Riley R."/>
            <person name="Ohm R."/>
            <person name="Sun H."/>
            <person name="Tunlid A."/>
            <person name="Henrissat B."/>
            <person name="Grigoriev I.V."/>
            <person name="Hibbett D.S."/>
            <person name="Martin F."/>
        </authorList>
    </citation>
    <scope>NUCLEOTIDE SEQUENCE [LARGE SCALE GENOMIC DNA]</scope>
    <source>
        <strain evidence="3 4">FD-317 M1</strain>
    </source>
</reference>
<dbReference type="HOGENOM" id="CLU_544059_0_0_1"/>
<name>A0A0D0CI95_9AGAR</name>
<feature type="region of interest" description="Disordered" evidence="1">
    <location>
        <begin position="529"/>
        <end position="549"/>
    </location>
</feature>
<accession>A0A0D0CI95</accession>
<sequence length="549" mass="61340">MAPYAHSIYVVLFDRQGGSRLQTIWMSVESMSCEVTFGLEVFSLPTILLQKNFSNMSIVCIPSISGLSLVLATDLLNCSTSVLLNNATVQQLEQQHNEDFVTHSLHNRLFTAVPIEPIQSFTLNSVYNAPSSTAISNISSSLASMMQLTPSQNSSPTELPPDLRTRRAPWMGTHIIVTKHPMRKGYQGVVLDVQRDDSCISGLAVYVHYNVVTAGDKWLDLNLVRNAESLQFLHDSKFSGLDNYYCFRSGYTPTYTSIQSAAILTHDVRQCANLLFDKVIEADAKEYKMQLRGLLLLDPPLLDKWILSPVWHLSLHDLEFNIIIHHGPHASPRDQLVYLVLSDGRLQVRMSLNQKDKRRSRYVEIHAEDICNIPPGGMRTNAVSQKGYNARGLYLIADADKVSLHCHVSRLVHRVSDVACNDTGNLITGDGMYLVQRVNLCPLLGQIGYDKEVMVEEELFVIHYLFLLLVHLSATLNAAGNKKMYKIRTKHGGWTLLPDEPDSEGKIQNAKWKKAEVVASVGGLAERIERAQLGRHQTPPPPPQPGPVD</sequence>